<sequence length="68" mass="7601">MAIESAAELVQFLADELRRSGTDHQEFAEITGIAEERLKLLQSGAWEDLTIREIAVITETLEVDLSNL</sequence>
<name>A0A444LB77_9HYPH</name>
<evidence type="ECO:0000313" key="1">
    <source>
        <dbReference type="EMBL" id="RWX74874.1"/>
    </source>
</evidence>
<proteinExistence type="predicted"/>
<gene>
    <name evidence="1" type="ORF">EPK99_23600</name>
</gene>
<evidence type="ECO:0008006" key="3">
    <source>
        <dbReference type="Google" id="ProtNLM"/>
    </source>
</evidence>
<keyword evidence="2" id="KW-1185">Reference proteome</keyword>
<dbReference type="EMBL" id="SBIP01000006">
    <property type="protein sequence ID" value="RWX74874.1"/>
    <property type="molecule type" value="Genomic_DNA"/>
</dbReference>
<dbReference type="GO" id="GO:0003677">
    <property type="term" value="F:DNA binding"/>
    <property type="evidence" value="ECO:0007669"/>
    <property type="project" value="InterPro"/>
</dbReference>
<dbReference type="AlphaFoldDB" id="A0A444LB77"/>
<comment type="caution">
    <text evidence="1">The sequence shown here is derived from an EMBL/GenBank/DDBJ whole genome shotgun (WGS) entry which is preliminary data.</text>
</comment>
<dbReference type="SUPFAM" id="SSF47413">
    <property type="entry name" value="lambda repressor-like DNA-binding domains"/>
    <property type="match status" value="1"/>
</dbReference>
<dbReference type="RefSeq" id="WP_128445535.1">
    <property type="nucleotide sequence ID" value="NZ_SBIP01000006.1"/>
</dbReference>
<protein>
    <recommendedName>
        <fullName evidence="3">HTH cro/C1-type domain-containing protein</fullName>
    </recommendedName>
</protein>
<organism evidence="1 2">
    <name type="scientific">Neorhizobium lilium</name>
    <dbReference type="NCBI Taxonomy" id="2503024"/>
    <lineage>
        <taxon>Bacteria</taxon>
        <taxon>Pseudomonadati</taxon>
        <taxon>Pseudomonadota</taxon>
        <taxon>Alphaproteobacteria</taxon>
        <taxon>Hyphomicrobiales</taxon>
        <taxon>Rhizobiaceae</taxon>
        <taxon>Rhizobium/Agrobacterium group</taxon>
        <taxon>Neorhizobium</taxon>
    </lineage>
</organism>
<evidence type="ECO:0000313" key="2">
    <source>
        <dbReference type="Proteomes" id="UP000287687"/>
    </source>
</evidence>
<accession>A0A444LB77</accession>
<dbReference type="Proteomes" id="UP000287687">
    <property type="component" value="Unassembled WGS sequence"/>
</dbReference>
<reference evidence="1 2" key="1">
    <citation type="submission" date="2019-01" db="EMBL/GenBank/DDBJ databases">
        <title>The draft genome of Rhizobium sp. 24NR.</title>
        <authorList>
            <person name="Liu L."/>
            <person name="Liang L."/>
            <person name="Shi S."/>
            <person name="Xu L."/>
            <person name="Wang X."/>
            <person name="Li L."/>
            <person name="Zhang X."/>
        </authorList>
    </citation>
    <scope>NUCLEOTIDE SEQUENCE [LARGE SCALE GENOMIC DNA]</scope>
    <source>
        <strain evidence="1 2">24NR</strain>
    </source>
</reference>
<dbReference type="OrthoDB" id="8398002at2"/>
<dbReference type="InterPro" id="IPR010982">
    <property type="entry name" value="Lambda_DNA-bd_dom_sf"/>
</dbReference>